<comment type="caution">
    <text evidence="1">The sequence shown here is derived from an EMBL/GenBank/DDBJ whole genome shotgun (WGS) entry which is preliminary data.</text>
</comment>
<gene>
    <name evidence="1" type="ORF">C7T94_12325</name>
</gene>
<dbReference type="EMBL" id="PYLS01000005">
    <property type="protein sequence ID" value="PST83357.1"/>
    <property type="molecule type" value="Genomic_DNA"/>
</dbReference>
<evidence type="ECO:0000313" key="2">
    <source>
        <dbReference type="Proteomes" id="UP000240912"/>
    </source>
</evidence>
<name>A0A2T3HLP0_9SPHI</name>
<reference evidence="1 2" key="1">
    <citation type="submission" date="2018-03" db="EMBL/GenBank/DDBJ databases">
        <authorList>
            <person name="Keele B.F."/>
        </authorList>
    </citation>
    <scope>NUCLEOTIDE SEQUENCE [LARGE SCALE GENOMIC DNA]</scope>
    <source>
        <strain evidence="1 2">YL28-9</strain>
    </source>
</reference>
<keyword evidence="2" id="KW-1185">Reference proteome</keyword>
<dbReference type="Proteomes" id="UP000240912">
    <property type="component" value="Unassembled WGS sequence"/>
</dbReference>
<accession>A0A2T3HLP0</accession>
<sequence length="238" mass="26125">MIFVLLFSCGDHKAGGYAAGADTDTSGAAAVQQPELAGAIEQGEFTFLHLDQDGDDDLLLLVGEGDTLDMICSQVDMPQLYRGDRVSVQWNNKRYVPAGDAQAVSVRPFVASLRVLASGRLGKRMKQQPIELKLTEKDSTLSDWGTEQIKNALLFYLANIKDPVVRRVADATTTQPIGFSAKKTEINGEPVYEVGLSAPGHPEPYFKVVYYLPEHKFDIWEYGQLDPADGSSNKADRQ</sequence>
<evidence type="ECO:0000313" key="1">
    <source>
        <dbReference type="EMBL" id="PST83357.1"/>
    </source>
</evidence>
<proteinExistence type="predicted"/>
<dbReference type="AlphaFoldDB" id="A0A2T3HLP0"/>
<protein>
    <submittedName>
        <fullName evidence="1">Uncharacterized protein</fullName>
    </submittedName>
</protein>
<organism evidence="1 2">
    <name type="scientific">Pedobacter yulinensis</name>
    <dbReference type="NCBI Taxonomy" id="2126353"/>
    <lineage>
        <taxon>Bacteria</taxon>
        <taxon>Pseudomonadati</taxon>
        <taxon>Bacteroidota</taxon>
        <taxon>Sphingobacteriia</taxon>
        <taxon>Sphingobacteriales</taxon>
        <taxon>Sphingobacteriaceae</taxon>
        <taxon>Pedobacter</taxon>
    </lineage>
</organism>